<gene>
    <name evidence="9" type="ORF">H8R27_03975</name>
</gene>
<accession>A0ABR7IW83</accession>
<protein>
    <submittedName>
        <fullName evidence="9">Peptidase M14</fullName>
    </submittedName>
</protein>
<feature type="domain" description="Peptidase M14" evidence="8">
    <location>
        <begin position="9"/>
        <end position="245"/>
    </location>
</feature>
<comment type="caution">
    <text evidence="7">Lacks conserved residue(s) required for the propagation of feature annotation.</text>
</comment>
<keyword evidence="5" id="KW-0862">Zinc</keyword>
<evidence type="ECO:0000256" key="2">
    <source>
        <dbReference type="ARBA" id="ARBA00005988"/>
    </source>
</evidence>
<evidence type="ECO:0000256" key="6">
    <source>
        <dbReference type="ARBA" id="ARBA00023049"/>
    </source>
</evidence>
<evidence type="ECO:0000256" key="3">
    <source>
        <dbReference type="ARBA" id="ARBA00022670"/>
    </source>
</evidence>
<dbReference type="Proteomes" id="UP000605990">
    <property type="component" value="Unassembled WGS sequence"/>
</dbReference>
<evidence type="ECO:0000256" key="7">
    <source>
        <dbReference type="PROSITE-ProRule" id="PRU01379"/>
    </source>
</evidence>
<dbReference type="InterPro" id="IPR000834">
    <property type="entry name" value="Peptidase_M14"/>
</dbReference>
<comment type="similarity">
    <text evidence="2 7">Belongs to the peptidase M14 family.</text>
</comment>
<evidence type="ECO:0000313" key="9">
    <source>
        <dbReference type="EMBL" id="MBC5834035.1"/>
    </source>
</evidence>
<sequence>MKDNLQLATEYLYSNILGRYVTMNHINPFLETLHSGFKISTVGFSVENNPIKAIQFGEGKTKILVWSQMHGNESTTTKGLIDYLNYLNLDKKEFENITKNYTLYILPILNPDGAILYTRENANKVDLNRDALDCSQPESKILRKILEDFNPDYCFNLHDQRTIFGLLESKKPATMSFLTASYNNEREFNVVRKKAAEVIVGINNELQKFIPNQVGRFDDSFNINCTGDYFTNKGYPTILFEAGHYHNDYQRDVVRKYVFISIKSAISSIVENVIVEPNFNKYLHIYQNNKCFYDFIFKNVKIIDNNVEKIIKFAAQYKEVLKNDEIEFIPEIIQVENLDDFYAHQTIDFKNDLFEFENRNFPKIGDTIKIRI</sequence>
<comment type="cofactor">
    <cofactor evidence="1">
        <name>Zn(2+)</name>
        <dbReference type="ChEBI" id="CHEBI:29105"/>
    </cofactor>
</comment>
<dbReference type="CDD" id="cd06239">
    <property type="entry name" value="M14-like"/>
    <property type="match status" value="1"/>
</dbReference>
<dbReference type="PANTHER" id="PTHR11705">
    <property type="entry name" value="PROTEASE FAMILY M14 CARBOXYPEPTIDASE A,B"/>
    <property type="match status" value="1"/>
</dbReference>
<dbReference type="PANTHER" id="PTHR11705:SF143">
    <property type="entry name" value="SLL0236 PROTEIN"/>
    <property type="match status" value="1"/>
</dbReference>
<keyword evidence="6" id="KW-0482">Metalloprotease</keyword>
<dbReference type="SUPFAM" id="SSF53187">
    <property type="entry name" value="Zn-dependent exopeptidases"/>
    <property type="match status" value="1"/>
</dbReference>
<dbReference type="Pfam" id="PF00246">
    <property type="entry name" value="Peptidase_M14"/>
    <property type="match status" value="1"/>
</dbReference>
<keyword evidence="4" id="KW-0378">Hydrolase</keyword>
<evidence type="ECO:0000256" key="1">
    <source>
        <dbReference type="ARBA" id="ARBA00001947"/>
    </source>
</evidence>
<dbReference type="Gene3D" id="3.40.630.10">
    <property type="entry name" value="Zn peptidases"/>
    <property type="match status" value="1"/>
</dbReference>
<evidence type="ECO:0000313" key="10">
    <source>
        <dbReference type="Proteomes" id="UP000605990"/>
    </source>
</evidence>
<dbReference type="PROSITE" id="PS52035">
    <property type="entry name" value="PEPTIDASE_M14"/>
    <property type="match status" value="1"/>
</dbReference>
<name>A0ABR7IW83_9FLAO</name>
<proteinExistence type="inferred from homology"/>
<reference evidence="9 10" key="1">
    <citation type="submission" date="2020-08" db="EMBL/GenBank/DDBJ databases">
        <title>Description of novel Flavobacterium F-408 isolate.</title>
        <authorList>
            <person name="Saticioglu I.B."/>
            <person name="Duman M."/>
            <person name="Altun S."/>
        </authorList>
    </citation>
    <scope>NUCLEOTIDE SEQUENCE [LARGE SCALE GENOMIC DNA]</scope>
    <source>
        <strain evidence="9 10">F-408</strain>
    </source>
</reference>
<organism evidence="9 10">
    <name type="scientific">Flavobacterium bernardetii</name>
    <dbReference type="NCBI Taxonomy" id="2813823"/>
    <lineage>
        <taxon>Bacteria</taxon>
        <taxon>Pseudomonadati</taxon>
        <taxon>Bacteroidota</taxon>
        <taxon>Flavobacteriia</taxon>
        <taxon>Flavobacteriales</taxon>
        <taxon>Flavobacteriaceae</taxon>
        <taxon>Flavobacterium</taxon>
    </lineage>
</organism>
<dbReference type="EMBL" id="JACRUN010000001">
    <property type="protein sequence ID" value="MBC5834035.1"/>
    <property type="molecule type" value="Genomic_DNA"/>
</dbReference>
<evidence type="ECO:0000256" key="4">
    <source>
        <dbReference type="ARBA" id="ARBA00022801"/>
    </source>
</evidence>
<evidence type="ECO:0000256" key="5">
    <source>
        <dbReference type="ARBA" id="ARBA00022833"/>
    </source>
</evidence>
<keyword evidence="10" id="KW-1185">Reference proteome</keyword>
<comment type="caution">
    <text evidence="9">The sequence shown here is derived from an EMBL/GenBank/DDBJ whole genome shotgun (WGS) entry which is preliminary data.</text>
</comment>
<keyword evidence="3" id="KW-0645">Protease</keyword>
<evidence type="ECO:0000259" key="8">
    <source>
        <dbReference type="PROSITE" id="PS52035"/>
    </source>
</evidence>
<dbReference type="RefSeq" id="WP_166125253.1">
    <property type="nucleotide sequence ID" value="NZ_JAANOQ010000001.1"/>
</dbReference>